<comment type="caution">
    <text evidence="4">The sequence shown here is derived from an EMBL/GenBank/DDBJ whole genome shotgun (WGS) entry which is preliminary data.</text>
</comment>
<keyword evidence="1" id="KW-0479">Metal-binding</keyword>
<dbReference type="GO" id="GO:0046872">
    <property type="term" value="F:metal ion binding"/>
    <property type="evidence" value="ECO:0007669"/>
    <property type="project" value="UniProtKB-KW"/>
</dbReference>
<evidence type="ECO:0000313" key="4">
    <source>
        <dbReference type="EMBL" id="MRX44028.1"/>
    </source>
</evidence>
<accession>A0A6L5R3R5</accession>
<evidence type="ECO:0000256" key="1">
    <source>
        <dbReference type="ARBA" id="ARBA00022723"/>
    </source>
</evidence>
<dbReference type="GO" id="GO:0005829">
    <property type="term" value="C:cytosol"/>
    <property type="evidence" value="ECO:0007669"/>
    <property type="project" value="TreeGrafter"/>
</dbReference>
<dbReference type="PANTHER" id="PTHR22789:SF0">
    <property type="entry name" value="3-OXO-TETRONATE 4-PHOSPHATE DECARBOXYLASE-RELATED"/>
    <property type="match status" value="1"/>
</dbReference>
<evidence type="ECO:0000256" key="2">
    <source>
        <dbReference type="ARBA" id="ARBA00023239"/>
    </source>
</evidence>
<evidence type="ECO:0000259" key="3">
    <source>
        <dbReference type="SMART" id="SM01007"/>
    </source>
</evidence>
<dbReference type="SMART" id="SM01007">
    <property type="entry name" value="Aldolase_II"/>
    <property type="match status" value="1"/>
</dbReference>
<proteinExistence type="predicted"/>
<dbReference type="Proteomes" id="UP000476511">
    <property type="component" value="Unassembled WGS sequence"/>
</dbReference>
<dbReference type="GO" id="GO:0019323">
    <property type="term" value="P:pentose catabolic process"/>
    <property type="evidence" value="ECO:0007669"/>
    <property type="project" value="TreeGrafter"/>
</dbReference>
<sequence>MDLRDQLTELSRSLGAPAMDAALLGEGNTSVREGDTMLVKASGAVLGQATPDDFVRVDLREAIDLIADEAAGDAEVDAFFSAVAEREGRRPSVEALLHVVLYESTPARVIAHSHPTAVNALLCSEHPELLVEGALFPDQIVVLGSSPMLVPYIDPGLKLAREVRALLRGHVEAHGQPPTVVYLRNHGMFAAGATPTQVLGMTAMAQKCARALIGAAAVGGVRFMPADEVARIDSRPDEKYRRALLEKEGIR</sequence>
<dbReference type="AlphaFoldDB" id="A0A6L5R3R5"/>
<dbReference type="InterPro" id="IPR001303">
    <property type="entry name" value="Aldolase_II/adducin_N"/>
</dbReference>
<organism evidence="4 5">
    <name type="scientific">Agromyces kandeliae</name>
    <dbReference type="NCBI Taxonomy" id="2666141"/>
    <lineage>
        <taxon>Bacteria</taxon>
        <taxon>Bacillati</taxon>
        <taxon>Actinomycetota</taxon>
        <taxon>Actinomycetes</taxon>
        <taxon>Micrococcales</taxon>
        <taxon>Microbacteriaceae</taxon>
        <taxon>Agromyces</taxon>
    </lineage>
</organism>
<gene>
    <name evidence="4" type="ORF">GJR97_09845</name>
</gene>
<dbReference type="GO" id="GO:0016832">
    <property type="term" value="F:aldehyde-lyase activity"/>
    <property type="evidence" value="ECO:0007669"/>
    <property type="project" value="TreeGrafter"/>
</dbReference>
<evidence type="ECO:0000313" key="5">
    <source>
        <dbReference type="Proteomes" id="UP000476511"/>
    </source>
</evidence>
<dbReference type="EMBL" id="WKJD01000014">
    <property type="protein sequence ID" value="MRX44028.1"/>
    <property type="molecule type" value="Genomic_DNA"/>
</dbReference>
<dbReference type="InterPro" id="IPR036409">
    <property type="entry name" value="Aldolase_II/adducin_N_sf"/>
</dbReference>
<name>A0A6L5R3R5_9MICO</name>
<feature type="domain" description="Class II aldolase/adducin N-terminal" evidence="3">
    <location>
        <begin position="5"/>
        <end position="213"/>
    </location>
</feature>
<dbReference type="SUPFAM" id="SSF53639">
    <property type="entry name" value="AraD/HMP-PK domain-like"/>
    <property type="match status" value="1"/>
</dbReference>
<reference evidence="4 5" key="1">
    <citation type="submission" date="2019-11" db="EMBL/GenBank/DDBJ databases">
        <title>Agromyces kandeliae sp. nov., isolated from mangrove soil.</title>
        <authorList>
            <person name="Wang R."/>
        </authorList>
    </citation>
    <scope>NUCLEOTIDE SEQUENCE [LARGE SCALE GENOMIC DNA]</scope>
    <source>
        <strain evidence="4 5">Q22</strain>
    </source>
</reference>
<dbReference type="InterPro" id="IPR050197">
    <property type="entry name" value="Aldolase_class_II_sugar_metab"/>
</dbReference>
<dbReference type="PANTHER" id="PTHR22789">
    <property type="entry name" value="FUCULOSE PHOSPHATE ALDOLASE"/>
    <property type="match status" value="1"/>
</dbReference>
<dbReference type="RefSeq" id="WP_154346328.1">
    <property type="nucleotide sequence ID" value="NZ_WKJD01000014.1"/>
</dbReference>
<dbReference type="Gene3D" id="3.40.225.10">
    <property type="entry name" value="Class II aldolase/adducin N-terminal domain"/>
    <property type="match status" value="1"/>
</dbReference>
<protein>
    <submittedName>
        <fullName evidence="4">Class II aldolase</fullName>
    </submittedName>
</protein>
<keyword evidence="5" id="KW-1185">Reference proteome</keyword>
<dbReference type="Pfam" id="PF00596">
    <property type="entry name" value="Aldolase_II"/>
    <property type="match status" value="1"/>
</dbReference>
<keyword evidence="2" id="KW-0456">Lyase</keyword>